<reference evidence="8 9" key="1">
    <citation type="submission" date="2024-01" db="EMBL/GenBank/DDBJ databases">
        <authorList>
            <consortium name="Genoscope - CEA"/>
            <person name="William W."/>
        </authorList>
    </citation>
    <scope>NUCLEOTIDE SEQUENCE [LARGE SCALE GENOMIC DNA]</scope>
    <source>
        <strain evidence="8 9">29B2s-10</strain>
    </source>
</reference>
<evidence type="ECO:0000256" key="2">
    <source>
        <dbReference type="ARBA" id="ARBA00022614"/>
    </source>
</evidence>
<dbReference type="PANTHER" id="PTHR10552">
    <property type="entry name" value="U2 SMALL NUCLEAR RIBONUCLEOPROTEIN A"/>
    <property type="match status" value="1"/>
</dbReference>
<feature type="compositionally biased region" description="Acidic residues" evidence="7">
    <location>
        <begin position="193"/>
        <end position="206"/>
    </location>
</feature>
<keyword evidence="8" id="KW-0687">Ribonucleoprotein</keyword>
<evidence type="ECO:0000256" key="6">
    <source>
        <dbReference type="ARBA" id="ARBA00024238"/>
    </source>
</evidence>
<keyword evidence="9" id="KW-1185">Reference proteome</keyword>
<evidence type="ECO:0000256" key="1">
    <source>
        <dbReference type="ARBA" id="ARBA00004123"/>
    </source>
</evidence>
<proteinExistence type="inferred from homology"/>
<protein>
    <recommendedName>
        <fullName evidence="6">U2 small nuclear ribonucleoprotein A'</fullName>
    </recommendedName>
</protein>
<evidence type="ECO:0000256" key="5">
    <source>
        <dbReference type="ARBA" id="ARBA00024196"/>
    </source>
</evidence>
<keyword evidence="4" id="KW-0539">Nucleus</keyword>
<keyword evidence="2" id="KW-0433">Leucine-rich repeat</keyword>
<dbReference type="GO" id="GO:1990904">
    <property type="term" value="C:ribonucleoprotein complex"/>
    <property type="evidence" value="ECO:0007669"/>
    <property type="project" value="UniProtKB-KW"/>
</dbReference>
<keyword evidence="3" id="KW-0677">Repeat</keyword>
<dbReference type="SUPFAM" id="SSF52058">
    <property type="entry name" value="L domain-like"/>
    <property type="match status" value="1"/>
</dbReference>
<evidence type="ECO:0000256" key="7">
    <source>
        <dbReference type="SAM" id="MobiDB-lite"/>
    </source>
</evidence>
<dbReference type="Pfam" id="PF14580">
    <property type="entry name" value="LRR_9"/>
    <property type="match status" value="1"/>
</dbReference>
<dbReference type="Proteomes" id="UP001497600">
    <property type="component" value="Chromosome G"/>
</dbReference>
<evidence type="ECO:0000256" key="4">
    <source>
        <dbReference type="ARBA" id="ARBA00023242"/>
    </source>
</evidence>
<evidence type="ECO:0000313" key="8">
    <source>
        <dbReference type="EMBL" id="CAK7918255.1"/>
    </source>
</evidence>
<dbReference type="Gene3D" id="3.80.10.10">
    <property type="entry name" value="Ribonuclease Inhibitor"/>
    <property type="match status" value="1"/>
</dbReference>
<dbReference type="PANTHER" id="PTHR10552:SF6">
    <property type="entry name" value="U2 SMALL NUCLEAR RIBONUCLEOPROTEIN A"/>
    <property type="match status" value="1"/>
</dbReference>
<sequence>MRITLQTISNAPTVISPEGESVLQLRGLKIPYIENLGITRDMYAIIDLIDNQITELKNLPRLKNLRCLLLAKNSIVSIDSNFAESVPRLESLTLNENNITKFSALKGLNGCNNLRELTLMGNKVTSLPNYRNFISWLVPTLKVLDFQKIKDQERKRGLELYGINNGDNSKVEMFQESNEGNTTVPGNVYEEQKDVEDENENDEETEVGNGVKNLTKEERDILVKKLESAETMEEIEKIEALLRDD</sequence>
<dbReference type="InterPro" id="IPR032675">
    <property type="entry name" value="LRR_dom_sf"/>
</dbReference>
<name>A0ABP0EHZ9_9ASCO</name>
<gene>
    <name evidence="8" type="primary">LEA1</name>
    <name evidence="8" type="ORF">CAAN4_G12420</name>
</gene>
<comment type="similarity">
    <text evidence="5">Belongs to the U2 small nuclear ribonucleoprotein A family.</text>
</comment>
<dbReference type="EMBL" id="OZ004259">
    <property type="protein sequence ID" value="CAK7918255.1"/>
    <property type="molecule type" value="Genomic_DNA"/>
</dbReference>
<evidence type="ECO:0000313" key="9">
    <source>
        <dbReference type="Proteomes" id="UP001497600"/>
    </source>
</evidence>
<organism evidence="8 9">
    <name type="scientific">[Candida] anglica</name>
    <dbReference type="NCBI Taxonomy" id="148631"/>
    <lineage>
        <taxon>Eukaryota</taxon>
        <taxon>Fungi</taxon>
        <taxon>Dikarya</taxon>
        <taxon>Ascomycota</taxon>
        <taxon>Saccharomycotina</taxon>
        <taxon>Pichiomycetes</taxon>
        <taxon>Debaryomycetaceae</taxon>
        <taxon>Kurtzmaniella</taxon>
    </lineage>
</organism>
<dbReference type="InterPro" id="IPR044640">
    <property type="entry name" value="RU2A"/>
</dbReference>
<comment type="subcellular location">
    <subcellularLocation>
        <location evidence="1">Nucleus</location>
    </subcellularLocation>
</comment>
<accession>A0ABP0EHZ9</accession>
<feature type="region of interest" description="Disordered" evidence="7">
    <location>
        <begin position="192"/>
        <end position="213"/>
    </location>
</feature>
<evidence type="ECO:0000256" key="3">
    <source>
        <dbReference type="ARBA" id="ARBA00022737"/>
    </source>
</evidence>
<dbReference type="PROSITE" id="PS51450">
    <property type="entry name" value="LRR"/>
    <property type="match status" value="2"/>
</dbReference>
<dbReference type="InterPro" id="IPR001611">
    <property type="entry name" value="Leu-rich_rpt"/>
</dbReference>